<evidence type="ECO:0000256" key="1">
    <source>
        <dbReference type="SAM" id="MobiDB-lite"/>
    </source>
</evidence>
<sequence>MGSDRASGLAAQRSHAEELPDGPGLRALDLGLAFKLLNPPPLLGRNTPHPPKTAIARRPADHRSSQTGEFLQRVRNAFISPALVPSYQVPRLPLVPSILPHPHPHPLSTTHYPPASQPTPHLTCPPVPSQLLIPSQTFLVTPTAPFDKASSKLLYRNLQSVQLQDSETWAQHPMRNLHDTWAQAVVVAVAAAAAN</sequence>
<dbReference type="Proteomes" id="UP001433268">
    <property type="component" value="Unassembled WGS sequence"/>
</dbReference>
<dbReference type="EMBL" id="JAQQWN010000004">
    <property type="protein sequence ID" value="KAK8089663.1"/>
    <property type="molecule type" value="Genomic_DNA"/>
</dbReference>
<comment type="caution">
    <text evidence="2">The sequence shown here is derived from an EMBL/GenBank/DDBJ whole genome shotgun (WGS) entry which is preliminary data.</text>
</comment>
<feature type="region of interest" description="Disordered" evidence="1">
    <location>
        <begin position="41"/>
        <end position="64"/>
    </location>
</feature>
<name>A0ABR1X2M0_9PEZI</name>
<dbReference type="GeneID" id="92041999"/>
<protein>
    <submittedName>
        <fullName evidence="2">Uncharacterized protein</fullName>
    </submittedName>
</protein>
<reference evidence="2 3" key="1">
    <citation type="submission" date="2023-01" db="EMBL/GenBank/DDBJ databases">
        <title>Analysis of 21 Apiospora genomes using comparative genomics revels a genus with tremendous synthesis potential of carbohydrate active enzymes and secondary metabolites.</title>
        <authorList>
            <person name="Sorensen T."/>
        </authorList>
    </citation>
    <scope>NUCLEOTIDE SEQUENCE [LARGE SCALE GENOMIC DNA]</scope>
    <source>
        <strain evidence="2 3">CBS 114990</strain>
    </source>
</reference>
<evidence type="ECO:0000313" key="3">
    <source>
        <dbReference type="Proteomes" id="UP001433268"/>
    </source>
</evidence>
<organism evidence="2 3">
    <name type="scientific">Apiospora hydei</name>
    <dbReference type="NCBI Taxonomy" id="1337664"/>
    <lineage>
        <taxon>Eukaryota</taxon>
        <taxon>Fungi</taxon>
        <taxon>Dikarya</taxon>
        <taxon>Ascomycota</taxon>
        <taxon>Pezizomycotina</taxon>
        <taxon>Sordariomycetes</taxon>
        <taxon>Xylariomycetidae</taxon>
        <taxon>Amphisphaeriales</taxon>
        <taxon>Apiosporaceae</taxon>
        <taxon>Apiospora</taxon>
    </lineage>
</organism>
<feature type="region of interest" description="Disordered" evidence="1">
    <location>
        <begin position="1"/>
        <end position="24"/>
    </location>
</feature>
<accession>A0ABR1X2M0</accession>
<proteinExistence type="predicted"/>
<keyword evidence="3" id="KW-1185">Reference proteome</keyword>
<evidence type="ECO:0000313" key="2">
    <source>
        <dbReference type="EMBL" id="KAK8089663.1"/>
    </source>
</evidence>
<dbReference type="RefSeq" id="XP_066672557.1">
    <property type="nucleotide sequence ID" value="XM_066808939.1"/>
</dbReference>
<gene>
    <name evidence="2" type="ORF">PG997_004624</name>
</gene>